<evidence type="ECO:0000259" key="4">
    <source>
        <dbReference type="Pfam" id="PF26010"/>
    </source>
</evidence>
<dbReference type="OrthoDB" id="122018at2759"/>
<dbReference type="EMBL" id="KE344683">
    <property type="protein sequence ID" value="EXB75637.1"/>
    <property type="molecule type" value="Genomic_DNA"/>
</dbReference>
<feature type="signal peptide" evidence="3">
    <location>
        <begin position="1"/>
        <end position="28"/>
    </location>
</feature>
<keyword evidence="2" id="KW-1133">Transmembrane helix</keyword>
<keyword evidence="2" id="KW-0812">Transmembrane</keyword>
<evidence type="ECO:0000313" key="5">
    <source>
        <dbReference type="EMBL" id="EXB75637.1"/>
    </source>
</evidence>
<organism evidence="5 6">
    <name type="scientific">Morus notabilis</name>
    <dbReference type="NCBI Taxonomy" id="981085"/>
    <lineage>
        <taxon>Eukaryota</taxon>
        <taxon>Viridiplantae</taxon>
        <taxon>Streptophyta</taxon>
        <taxon>Embryophyta</taxon>
        <taxon>Tracheophyta</taxon>
        <taxon>Spermatophyta</taxon>
        <taxon>Magnoliopsida</taxon>
        <taxon>eudicotyledons</taxon>
        <taxon>Gunneridae</taxon>
        <taxon>Pentapetalae</taxon>
        <taxon>rosids</taxon>
        <taxon>fabids</taxon>
        <taxon>Rosales</taxon>
        <taxon>Moraceae</taxon>
        <taxon>Moreae</taxon>
        <taxon>Morus</taxon>
    </lineage>
</organism>
<dbReference type="eggNOG" id="ENOG502QUFZ">
    <property type="taxonomic scope" value="Eukaryota"/>
</dbReference>
<dbReference type="STRING" id="981085.W9R851"/>
<evidence type="ECO:0000313" key="6">
    <source>
        <dbReference type="Proteomes" id="UP000030645"/>
    </source>
</evidence>
<dbReference type="PANTHER" id="PTHR31513:SF1">
    <property type="entry name" value="EPHRIN TYPE-B RECEPTOR"/>
    <property type="match status" value="1"/>
</dbReference>
<proteinExistence type="predicted"/>
<keyword evidence="3" id="KW-0732">Signal</keyword>
<feature type="transmembrane region" description="Helical" evidence="2">
    <location>
        <begin position="1291"/>
        <end position="1316"/>
    </location>
</feature>
<dbReference type="Pfam" id="PF26010">
    <property type="entry name" value="DUF8003"/>
    <property type="match status" value="1"/>
</dbReference>
<protein>
    <recommendedName>
        <fullName evidence="4">DUF8003 domain-containing protein</fullName>
    </recommendedName>
</protein>
<evidence type="ECO:0000256" key="2">
    <source>
        <dbReference type="SAM" id="Phobius"/>
    </source>
</evidence>
<accession>W9R851</accession>
<feature type="region of interest" description="Disordered" evidence="1">
    <location>
        <begin position="155"/>
        <end position="176"/>
    </location>
</feature>
<feature type="transmembrane region" description="Helical" evidence="2">
    <location>
        <begin position="1322"/>
        <end position="1346"/>
    </location>
</feature>
<keyword evidence="2" id="KW-0472">Membrane</keyword>
<feature type="domain" description="DUF8003" evidence="4">
    <location>
        <begin position="796"/>
        <end position="870"/>
    </location>
</feature>
<evidence type="ECO:0000256" key="1">
    <source>
        <dbReference type="SAM" id="MobiDB-lite"/>
    </source>
</evidence>
<keyword evidence="6" id="KW-1185">Reference proteome</keyword>
<evidence type="ECO:0000256" key="3">
    <source>
        <dbReference type="SAM" id="SignalP"/>
    </source>
</evidence>
<sequence length="1448" mass="155488">MARLRCFPSLHFAIFCFFAASFLGLAASFAEFSITDLDWNLFHQDYAPPAPPPPPPHGPSVSCDDDLGGVGSLDATCQIVNDLNLTGDVYIQGKGNFYILPGVRVHCATAGCFLTVNISGTFSLGNSSSIVAGGFELAASNASFLNGSVVSTTAMAGDPPPQTSGTPQGIDGGGGGHGGRGACCLVDKKKLPEDVWGGDAYAWSSLQRPCSFGSRGGSTSKEVDYGGSGGGAVKLVVTEYLVVDGGVLADGGDGGSKGGGGSGGSIYIKAYKMTGSGRISACGGNGYAGGGGGRVSVDVFSRHDEPGIFVHGGSSYTCPENAGAAGTLYDAVPRSLIIDNHNKSTDTETLLLDFPNQPLWTNVYVRNSAHATVPLLWSRVQVQGQISLLSGGVLSFGLQHYASSEFELLAEELLMSDSEMRVYGALRMSVKMFLMWNSKMLIDGGGDMNVATSLLEASNLVVLKESSVIHSNANLGVHGQGLLNLSGPGDMIEAQRLVLSLFYSIHLGPGSALRGPLENASTDSVTPKLYCESQDCPFELLHPPEDCNVNSSLSFTLQICRVEDITVEGLVKGSVIHFHRARTIAVHSSGSISASRMGCTGGIGRGSVLSNGIWSGGGHGGRGGRGCYDGTCIRGGISYGNADLPCELGSGSGNDSSAGSTSGGGIIVMGSMEHPLFTLSIEGSVEADGESSEGTSRKGKYAVVDGLIGGPGGGSGGTILMFLHIIALGDSATLSSIGGYGSPNGVGGGGGGRIHFHWSDIPIGDVYQSIASVKGSINAGGGVSKGEGCSGENGTVTGKACPKGLYGIFCEECPVGTYKNVSGSERDLCRPCPAEALPNRAVYTYVRGGVAETPCPYKCVSDRYHMPHCYTALEELIYTFGGPWLFGLLLVALLILLALVLSVARMKFVGVDELPGPAPTQHGSQIDHSFPFLESLNEVLETNRVEESQSHVHRMYFMGPNTFSDPWHLPHSPPDQIKEIVYEVAFNTFVDDINAIAAYQWWEGAVYSILSVFVYPLAWSWQQWRRRLKLQRLREFVRSEYDHSCLRSCRSRALYEGIKVAATSDLMLAYLDFFLGEDEKRNDLPRLHQRYPISLPFGGDGSYMAPFLLHSDNVVTSLMSQAVPPTTWYRFVAGLNAQLRLVRRGRLRVTYRPVLRWLETFANPALRIHGIRVALAWFQATACGYCHYGLLVDAVDEGSNWTSVRSVDGALRTAQQSHAKSIFEDNLSGHIREETQLNQAHRNDGSYTRPKRAYGGILDANSLQILEEKRDMFYLLSFILHNTKPVGHQDLVGLVISMLLLGDFSLVLLTFLQLYSFSLVDVFLVLFILPFGILLSFPAGINALFSHGPRRSAGLARVYALWNLTSLVNVVVAFLCGYVHHRTQSSSKKHPSIQPWSISMDESEWWIFPTGLVLCKIFQSQLINWHVANLEIQDRSLYSSDFQLFWQS</sequence>
<dbReference type="Proteomes" id="UP000030645">
    <property type="component" value="Unassembled WGS sequence"/>
</dbReference>
<dbReference type="InterPro" id="IPR058316">
    <property type="entry name" value="DUF8003"/>
</dbReference>
<feature type="transmembrane region" description="Helical" evidence="2">
    <location>
        <begin position="884"/>
        <end position="904"/>
    </location>
</feature>
<gene>
    <name evidence="5" type="ORF">L484_026114</name>
</gene>
<dbReference type="KEGG" id="mnt:21408782"/>
<name>W9R851_9ROSA</name>
<reference evidence="6" key="1">
    <citation type="submission" date="2013-01" db="EMBL/GenBank/DDBJ databases">
        <title>Draft Genome Sequence of a Mulberry Tree, Morus notabilis C.K. Schneid.</title>
        <authorList>
            <person name="He N."/>
            <person name="Zhao S."/>
        </authorList>
    </citation>
    <scope>NUCLEOTIDE SEQUENCE</scope>
</reference>
<dbReference type="PANTHER" id="PTHR31513">
    <property type="entry name" value="EPHRIN TYPE-B RECEPTOR"/>
    <property type="match status" value="1"/>
</dbReference>
<feature type="chain" id="PRO_5004928419" description="DUF8003 domain-containing protein" evidence="3">
    <location>
        <begin position="29"/>
        <end position="1448"/>
    </location>
</feature>
<feature type="transmembrane region" description="Helical" evidence="2">
    <location>
        <begin position="1358"/>
        <end position="1380"/>
    </location>
</feature>
<dbReference type="SMART" id="SM01411">
    <property type="entry name" value="Ephrin_rec_like"/>
    <property type="match status" value="1"/>
</dbReference>